<dbReference type="OrthoDB" id="10250999at2759"/>
<proteinExistence type="predicted"/>
<evidence type="ECO:0000313" key="1">
    <source>
        <dbReference type="EMBL" id="EST49226.1"/>
    </source>
</evidence>
<reference evidence="2" key="2">
    <citation type="submission" date="2020-12" db="EMBL/GenBank/DDBJ databases">
        <title>New Spironucleus salmonicida genome in near-complete chromosomes.</title>
        <authorList>
            <person name="Xu F."/>
            <person name="Kurt Z."/>
            <person name="Jimenez-Gonzalez A."/>
            <person name="Astvaldsson A."/>
            <person name="Andersson J.O."/>
            <person name="Svard S.G."/>
        </authorList>
    </citation>
    <scope>NUCLEOTIDE SEQUENCE</scope>
    <source>
        <strain evidence="2">ATCC 50377</strain>
    </source>
</reference>
<dbReference type="EMBL" id="AUWU02000007">
    <property type="protein sequence ID" value="KAH0570477.1"/>
    <property type="molecule type" value="Genomic_DNA"/>
</dbReference>
<sequence length="487" mass="56809">MELSYDSIQQQLSLLANQAIDPLIQQKLQEMMSSIDQIQSKQICSIVEINTNELNYDEVTIINDSLQQDPHQEYKTVQNQLQSLYDEGKMAPAPLEILFDCMCDFGQKSLLSSQQNIQKVQSLNIAKSQLLNQDFTLQNFINSLADQFTFYGSQTGFKLIIPKTSITECFAAISDLFNNFTPKICAGMTLDEQECQRYLEDTGIYPKFINSHQLAVIFKKAVFRQSKLIQEISMQNSNQALVNVYKQKISETNKINKELNINSTNYVNIKRLSFFGFQLLLHSIAEHVYQIKYSKQQVKYEPEYKISTPYDTYKYSDEIEDIDTITTIQNSWKIADIYAKFLDKYLFKAHCYGLTQEKPLLSPDLKQFPQAIRVFSKYTQMIKNIFSSLKTESRLVDSYQLFKILSKAEIHSLLSREFVFEVVYRNFLKVDKETFIPGLNQEQFLVAIFVCSNFALCQEPYIRQYKRPEERLEYVLKKLLLSEKTRL</sequence>
<dbReference type="EMBL" id="KI545953">
    <property type="protein sequence ID" value="EST49226.1"/>
    <property type="molecule type" value="Genomic_DNA"/>
</dbReference>
<dbReference type="VEuPathDB" id="GiardiaDB:SS50377_26757"/>
<keyword evidence="3" id="KW-1185">Reference proteome</keyword>
<name>V6LZQ5_9EUKA</name>
<protein>
    <submittedName>
        <fullName evidence="1">Uncharacterized protein</fullName>
    </submittedName>
</protein>
<evidence type="ECO:0000313" key="2">
    <source>
        <dbReference type="EMBL" id="KAH0570477.1"/>
    </source>
</evidence>
<evidence type="ECO:0000313" key="3">
    <source>
        <dbReference type="Proteomes" id="UP000018208"/>
    </source>
</evidence>
<accession>V6LZQ5</accession>
<dbReference type="AlphaFoldDB" id="V6LZQ5"/>
<gene>
    <name evidence="1" type="ORF">SS50377_10446</name>
    <name evidence="2" type="ORF">SS50377_26757</name>
</gene>
<organism evidence="1">
    <name type="scientific">Spironucleus salmonicida</name>
    <dbReference type="NCBI Taxonomy" id="348837"/>
    <lineage>
        <taxon>Eukaryota</taxon>
        <taxon>Metamonada</taxon>
        <taxon>Diplomonadida</taxon>
        <taxon>Hexamitidae</taxon>
        <taxon>Hexamitinae</taxon>
        <taxon>Spironucleus</taxon>
    </lineage>
</organism>
<dbReference type="Proteomes" id="UP000018208">
    <property type="component" value="Unassembled WGS sequence"/>
</dbReference>
<reference evidence="1 2" key="1">
    <citation type="journal article" date="2014" name="PLoS Genet.">
        <title>The Genome of Spironucleus salmonicida Highlights a Fish Pathogen Adapted to Fluctuating Environments.</title>
        <authorList>
            <person name="Xu F."/>
            <person name="Jerlstrom-Hultqvist J."/>
            <person name="Einarsson E."/>
            <person name="Astvaldsson A."/>
            <person name="Svard S.G."/>
            <person name="Andersson J.O."/>
        </authorList>
    </citation>
    <scope>NUCLEOTIDE SEQUENCE</scope>
    <source>
        <strain evidence="2">ATCC 50377</strain>
    </source>
</reference>